<evidence type="ECO:0000313" key="2">
    <source>
        <dbReference type="Proteomes" id="UP000734271"/>
    </source>
</evidence>
<gene>
    <name evidence="1" type="ORF">K8P03_10740</name>
</gene>
<comment type="caution">
    <text evidence="1">The sequence shown here is derived from an EMBL/GenBank/DDBJ whole genome shotgun (WGS) entry which is preliminary data.</text>
</comment>
<dbReference type="Proteomes" id="UP000734271">
    <property type="component" value="Unassembled WGS sequence"/>
</dbReference>
<name>A0ABS7T1W4_9FIRM</name>
<evidence type="ECO:0000313" key="1">
    <source>
        <dbReference type="EMBL" id="MBZ2387748.1"/>
    </source>
</evidence>
<proteinExistence type="predicted"/>
<reference evidence="1 2" key="1">
    <citation type="submission" date="2021-08" db="EMBL/GenBank/DDBJ databases">
        <title>FDA dAtabase for Regulatory Grade micrObial Sequences (FDA-ARGOS): Supporting development and validation of Infectious Disease Dx tests.</title>
        <authorList>
            <person name="Sproer C."/>
            <person name="Gronow S."/>
            <person name="Severitt S."/>
            <person name="Schroder I."/>
            <person name="Tallon L."/>
            <person name="Sadzewicz L."/>
            <person name="Zhao X."/>
            <person name="Boylan J."/>
            <person name="Ott S."/>
            <person name="Bowen H."/>
            <person name="Vavikolanu K."/>
            <person name="Hazen T."/>
            <person name="Aluvathingal J."/>
            <person name="Nadendla S."/>
            <person name="Lowell S."/>
            <person name="Myers T."/>
            <person name="Yan Y."/>
            <person name="Sichtig H."/>
        </authorList>
    </citation>
    <scope>NUCLEOTIDE SEQUENCE [LARGE SCALE GENOMIC DNA]</scope>
    <source>
        <strain evidence="1 2">FDAARGOS_1460</strain>
    </source>
</reference>
<organism evidence="1 2">
    <name type="scientific">Anaerococcus murdochii</name>
    <dbReference type="NCBI Taxonomy" id="411577"/>
    <lineage>
        <taxon>Bacteria</taxon>
        <taxon>Bacillati</taxon>
        <taxon>Bacillota</taxon>
        <taxon>Tissierellia</taxon>
        <taxon>Tissierellales</taxon>
        <taxon>Peptoniphilaceae</taxon>
        <taxon>Anaerococcus</taxon>
    </lineage>
</organism>
<dbReference type="EMBL" id="JAIPME010000002">
    <property type="protein sequence ID" value="MBZ2387748.1"/>
    <property type="molecule type" value="Genomic_DNA"/>
</dbReference>
<protein>
    <submittedName>
        <fullName evidence="1">Type II secretion system GspH family protein</fullName>
    </submittedName>
</protein>
<accession>A0ABS7T1W4</accession>
<sequence>MKKTSKAFSLIEVLFAILLLSMIGLFLLPSLGTNLGLSRKAKDTADTSFVLQEAIETSRNKKIGNYIEEINGKNINISIEKYKNTGLDKTYKKIRASFGDMSFELIEAYNEEGI</sequence>
<keyword evidence="2" id="KW-1185">Reference proteome</keyword>
<dbReference type="RefSeq" id="WP_223420607.1">
    <property type="nucleotide sequence ID" value="NZ_JAIPME010000002.1"/>
</dbReference>